<dbReference type="STRING" id="1633631.GCA_001442925_00326"/>
<dbReference type="Pfam" id="PF08529">
    <property type="entry name" value="NusA_N"/>
    <property type="match status" value="1"/>
</dbReference>
<keyword evidence="4 7" id="KW-0694">RNA-binding</keyword>
<dbReference type="CDD" id="cd02134">
    <property type="entry name" value="KH-II_NusA_rpt1"/>
    <property type="match status" value="1"/>
</dbReference>
<dbReference type="GO" id="GO:0003723">
    <property type="term" value="F:RNA binding"/>
    <property type="evidence" value="ECO:0007669"/>
    <property type="project" value="UniProtKB-UniRule"/>
</dbReference>
<accession>A0A0P1MP86</accession>
<comment type="function">
    <text evidence="7">Participates in both transcription termination and antitermination.</text>
</comment>
<sequence>MNREIVEAFTQLAKEKKIEKDKIAFILEDVFKTLVRKKYGEDSEFDIIVNLERGDIEIYLLKDIVEVVKDPTREIALEKAREVDPTLELGEKYVEKVELKDFGLRLVSQAKQLFIQRLSEYERDSIMKEYESYIGEILIGEVYQVYMGKDNKPELVLLMHNKNEMILPRSEMIPNERYRKNESLRVLVKEVKPPSPKDERRGGGPRIIVSRADPQFLVKLFELEIPEVYDGVVVIKGVAREAGKKSKIAVASTDERVDPVGACVGMKGVRIHSIVKELNNENIDVIAYTDDPALFVARALQPAKPKWIEIDSKERKAIAYVPPEEVASAIGDDGINVRLASELTKYDIEILSTEGEKKDVQKIIRLFDLKDQIGEEIYQRLKDAGIETNRDYLALSDENIKSILSGVPGVDDKKIKRLRNIIRKASR</sequence>
<evidence type="ECO:0000256" key="4">
    <source>
        <dbReference type="ARBA" id="ARBA00022884"/>
    </source>
</evidence>
<accession>A0A0P1P126</accession>
<dbReference type="Pfam" id="PF26594">
    <property type="entry name" value="KH_NusA_2nd"/>
    <property type="match status" value="1"/>
</dbReference>
<dbReference type="InterPro" id="IPR010213">
    <property type="entry name" value="TF_NusA"/>
</dbReference>
<dbReference type="InterPro" id="IPR009019">
    <property type="entry name" value="KH_sf_prok-type"/>
</dbReference>
<evidence type="ECO:0000256" key="1">
    <source>
        <dbReference type="ARBA" id="ARBA00022472"/>
    </source>
</evidence>
<evidence type="ECO:0000259" key="8">
    <source>
        <dbReference type="Pfam" id="PF08529"/>
    </source>
</evidence>
<dbReference type="InterPro" id="IPR030842">
    <property type="entry name" value="TF_NusA_bacterial"/>
</dbReference>
<organism evidence="12 13">
    <name type="scientific">Candidatus Kryptonium thompsonii</name>
    <dbReference type="NCBI Taxonomy" id="1633631"/>
    <lineage>
        <taxon>Bacteria</taxon>
        <taxon>Pseudomonadati</taxon>
        <taxon>Candidatus Kryptoniota</taxon>
        <taxon>Candidatus Kryptonium</taxon>
    </lineage>
</organism>
<dbReference type="Gene3D" id="2.40.50.140">
    <property type="entry name" value="Nucleic acid-binding proteins"/>
    <property type="match status" value="1"/>
</dbReference>
<accession>A0A0S4MSF7</accession>
<dbReference type="SUPFAM" id="SSF50249">
    <property type="entry name" value="Nucleic acid-binding proteins"/>
    <property type="match status" value="1"/>
</dbReference>
<evidence type="ECO:0000313" key="14">
    <source>
        <dbReference type="Proteomes" id="UP000182200"/>
    </source>
</evidence>
<keyword evidence="14" id="KW-1185">Reference proteome</keyword>
<reference evidence="12 13" key="1">
    <citation type="submission" date="2015-11" db="EMBL/GenBank/DDBJ databases">
        <authorList>
            <person name="Zhang Y."/>
            <person name="Guo Z."/>
        </authorList>
    </citation>
    <scope>NUCLEOTIDE SEQUENCE [LARGE SCALE GENOMIC DNA]</scope>
    <source>
        <strain evidence="12">JGI-4</strain>
    </source>
</reference>
<dbReference type="EMBL" id="FAOP01000002">
    <property type="protein sequence ID" value="CUU01637.1"/>
    <property type="molecule type" value="Genomic_DNA"/>
</dbReference>
<dbReference type="GO" id="GO:0006353">
    <property type="term" value="P:DNA-templated transcription termination"/>
    <property type="evidence" value="ECO:0007669"/>
    <property type="project" value="UniProtKB-UniRule"/>
</dbReference>
<dbReference type="InterPro" id="IPR036555">
    <property type="entry name" value="NusA_N_sf"/>
</dbReference>
<dbReference type="Gene3D" id="3.30.300.20">
    <property type="match status" value="2"/>
</dbReference>
<dbReference type="PANTHER" id="PTHR22648:SF0">
    <property type="entry name" value="TRANSCRIPTION TERMINATION_ANTITERMINATION PROTEIN NUSA"/>
    <property type="match status" value="1"/>
</dbReference>
<name>A0A0P1LP62_9BACT</name>
<evidence type="ECO:0000259" key="10">
    <source>
        <dbReference type="Pfam" id="PF26594"/>
    </source>
</evidence>
<dbReference type="GO" id="GO:0031564">
    <property type="term" value="P:transcription antitermination"/>
    <property type="evidence" value="ECO:0007669"/>
    <property type="project" value="UniProtKB-UniRule"/>
</dbReference>
<dbReference type="EMBL" id="CZVI01000004">
    <property type="protein sequence ID" value="CUS81477.1"/>
    <property type="molecule type" value="Genomic_DNA"/>
</dbReference>
<dbReference type="Proteomes" id="UP000182200">
    <property type="component" value="Unassembled WGS sequence"/>
</dbReference>
<dbReference type="InterPro" id="IPR015946">
    <property type="entry name" value="KH_dom-like_a/b"/>
</dbReference>
<keyword evidence="2 7" id="KW-0963">Cytoplasm</keyword>
<dbReference type="SUPFAM" id="SSF54814">
    <property type="entry name" value="Prokaryotic type KH domain (KH-domain type II)"/>
    <property type="match status" value="2"/>
</dbReference>
<keyword evidence="6 7" id="KW-0804">Transcription</keyword>
<dbReference type="CDD" id="cd22529">
    <property type="entry name" value="KH-II_NusA_rpt2"/>
    <property type="match status" value="1"/>
</dbReference>
<dbReference type="AlphaFoldDB" id="A0A0P1LP62"/>
<accession>A0A0P1LIW6</accession>
<comment type="similarity">
    <text evidence="7">Belongs to the NusA family.</text>
</comment>
<evidence type="ECO:0000256" key="2">
    <source>
        <dbReference type="ARBA" id="ARBA00022490"/>
    </source>
</evidence>
<evidence type="ECO:0000313" key="11">
    <source>
        <dbReference type="EMBL" id="CUS81477.1"/>
    </source>
</evidence>
<feature type="domain" description="Transcription factor NusA first KH" evidence="9">
    <location>
        <begin position="211"/>
        <end position="288"/>
    </location>
</feature>
<evidence type="ECO:0000256" key="6">
    <source>
        <dbReference type="ARBA" id="ARBA00023163"/>
    </source>
</evidence>
<dbReference type="PANTHER" id="PTHR22648">
    <property type="entry name" value="TRANSCRIPTION TERMINATION FACTOR NUSA"/>
    <property type="match status" value="1"/>
</dbReference>
<feature type="domain" description="NusA-like second KH" evidence="10">
    <location>
        <begin position="293"/>
        <end position="357"/>
    </location>
</feature>
<evidence type="ECO:0000256" key="7">
    <source>
        <dbReference type="HAMAP-Rule" id="MF_00945"/>
    </source>
</evidence>
<dbReference type="RefSeq" id="WP_047133899.1">
    <property type="nucleotide sequence ID" value="NZ_CZVI01000004.1"/>
</dbReference>
<comment type="subcellular location">
    <subcellularLocation>
        <location evidence="7">Cytoplasm</location>
    </subcellularLocation>
</comment>
<protein>
    <recommendedName>
        <fullName evidence="7">Transcription termination/antitermination protein NusA</fullName>
    </recommendedName>
</protein>
<proteinExistence type="inferred from homology"/>
<dbReference type="InterPro" id="IPR013735">
    <property type="entry name" value="TF_NusA_N"/>
</dbReference>
<dbReference type="Pfam" id="PF13184">
    <property type="entry name" value="KH_NusA_1st"/>
    <property type="match status" value="1"/>
</dbReference>
<keyword evidence="1 7" id="KW-0806">Transcription termination</keyword>
<comment type="subunit">
    <text evidence="7">Monomer. Binds directly to the core enzyme of the DNA-dependent RNA polymerase and to nascent RNA.</text>
</comment>
<dbReference type="NCBIfam" id="TIGR01953">
    <property type="entry name" value="NusA"/>
    <property type="match status" value="1"/>
</dbReference>
<accession>A0A0P1MMJ7</accession>
<dbReference type="Gene3D" id="3.30.1480.10">
    <property type="entry name" value="NusA, N-terminal domain"/>
    <property type="match status" value="1"/>
</dbReference>
<dbReference type="FunFam" id="3.30.300.20:FF:000002">
    <property type="entry name" value="Transcription termination/antitermination protein NusA"/>
    <property type="match status" value="1"/>
</dbReference>
<dbReference type="Proteomes" id="UP000182011">
    <property type="component" value="Unassembled WGS sequence"/>
</dbReference>
<dbReference type="InterPro" id="IPR025249">
    <property type="entry name" value="TF_NusA_KH_1st"/>
</dbReference>
<dbReference type="InterPro" id="IPR012340">
    <property type="entry name" value="NA-bd_OB-fold"/>
</dbReference>
<dbReference type="GO" id="GO:0003700">
    <property type="term" value="F:DNA-binding transcription factor activity"/>
    <property type="evidence" value="ECO:0007669"/>
    <property type="project" value="InterPro"/>
</dbReference>
<dbReference type="GO" id="GO:0005829">
    <property type="term" value="C:cytosol"/>
    <property type="evidence" value="ECO:0007669"/>
    <property type="project" value="TreeGrafter"/>
</dbReference>
<evidence type="ECO:0000256" key="5">
    <source>
        <dbReference type="ARBA" id="ARBA00023015"/>
    </source>
</evidence>
<keyword evidence="3 7" id="KW-0889">Transcription antitermination</keyword>
<feature type="domain" description="Transcription factor NusA N-terminal" evidence="8">
    <location>
        <begin position="4"/>
        <end position="124"/>
    </location>
</feature>
<evidence type="ECO:0000313" key="12">
    <source>
        <dbReference type="EMBL" id="CUU01637.1"/>
    </source>
</evidence>
<accession>A0A0P1LJ40</accession>
<accession>A0A0P1LP62</accession>
<accession>A0A0P1LNX0</accession>
<dbReference type="InterPro" id="IPR058582">
    <property type="entry name" value="KH_NusA_2nd"/>
</dbReference>
<evidence type="ECO:0000313" key="13">
    <source>
        <dbReference type="Proteomes" id="UP000182011"/>
    </source>
</evidence>
<keyword evidence="5 7" id="KW-0805">Transcription regulation</keyword>
<dbReference type="HAMAP" id="MF_00945_B">
    <property type="entry name" value="NusA_B"/>
    <property type="match status" value="1"/>
</dbReference>
<evidence type="ECO:0000259" key="9">
    <source>
        <dbReference type="Pfam" id="PF13184"/>
    </source>
</evidence>
<gene>
    <name evidence="7" type="primary">nusA</name>
    <name evidence="12" type="ORF">JGI4_00324</name>
    <name evidence="11" type="ORF">JGI8_00516</name>
</gene>
<reference evidence="11 14" key="2">
    <citation type="submission" date="2015-11" db="EMBL/GenBank/DDBJ databases">
        <authorList>
            <person name="Varghese N."/>
        </authorList>
    </citation>
    <scope>NUCLEOTIDE SEQUENCE [LARGE SCALE GENOMIC DNA]</scope>
    <source>
        <strain evidence="11 14">JGI-8</strain>
    </source>
</reference>
<dbReference type="SUPFAM" id="SSF69705">
    <property type="entry name" value="Transcription factor NusA, N-terminal domain"/>
    <property type="match status" value="1"/>
</dbReference>
<evidence type="ECO:0000256" key="3">
    <source>
        <dbReference type="ARBA" id="ARBA00022814"/>
    </source>
</evidence>